<dbReference type="Proteomes" id="UP001597013">
    <property type="component" value="Unassembled WGS sequence"/>
</dbReference>
<reference evidence="3" key="1">
    <citation type="journal article" date="2019" name="Int. J. Syst. Evol. Microbiol.">
        <title>The Global Catalogue of Microorganisms (GCM) 10K type strain sequencing project: providing services to taxonomists for standard genome sequencing and annotation.</title>
        <authorList>
            <consortium name="The Broad Institute Genomics Platform"/>
            <consortium name="The Broad Institute Genome Sequencing Center for Infectious Disease"/>
            <person name="Wu L."/>
            <person name="Ma J."/>
        </authorList>
    </citation>
    <scope>NUCLEOTIDE SEQUENCE [LARGE SCALE GENOMIC DNA]</scope>
    <source>
        <strain evidence="3">CCUG 62215</strain>
    </source>
</reference>
<feature type="domain" description="YrdC-like" evidence="1">
    <location>
        <begin position="14"/>
        <end position="201"/>
    </location>
</feature>
<sequence>MAEFIKIYPDNPNPKEIKKVVNILKSGGLVIYPTDTVYGLGCDITNTKALERIARIKGVKLEKSNFSFICEDLSNLSDYVKQIDTSTFKILKRALPGAYTFILPGSKKLPNPFKKRKTVGIRVPNNSIILALVKALGNPIVSTSIRDEDEVLEYTTDPELIFEKWEKLVDVVIDGGYGDNEASTVIDLSQDIPEIIREGKGSLEIF</sequence>
<dbReference type="Gene3D" id="3.90.870.10">
    <property type="entry name" value="DHBP synthase"/>
    <property type="match status" value="1"/>
</dbReference>
<dbReference type="NCBIfam" id="TIGR00057">
    <property type="entry name" value="L-threonylcarbamoyladenylate synthase"/>
    <property type="match status" value="1"/>
</dbReference>
<dbReference type="InterPro" id="IPR006070">
    <property type="entry name" value="Sua5-like_dom"/>
</dbReference>
<evidence type="ECO:0000313" key="2">
    <source>
        <dbReference type="EMBL" id="MFD1061978.1"/>
    </source>
</evidence>
<protein>
    <submittedName>
        <fullName evidence="2">L-threonylcarbamoyladenylate synthase</fullName>
        <ecNumber evidence="2">2.7.7.87</ecNumber>
    </submittedName>
</protein>
<evidence type="ECO:0000313" key="3">
    <source>
        <dbReference type="Proteomes" id="UP001597013"/>
    </source>
</evidence>
<comment type="caution">
    <text evidence="2">The sequence shown here is derived from an EMBL/GenBank/DDBJ whole genome shotgun (WGS) entry which is preliminary data.</text>
</comment>
<gene>
    <name evidence="2" type="ORF">ACFQ1Q_01870</name>
</gene>
<dbReference type="PANTHER" id="PTHR42828">
    <property type="entry name" value="DHBP SYNTHASE RIBB-LIKE ALPHA/BETA DOMAIN-CONTAINING PROTEIN"/>
    <property type="match status" value="1"/>
</dbReference>
<keyword evidence="2" id="KW-0808">Transferase</keyword>
<accession>A0ABW3N3S3</accession>
<keyword evidence="2" id="KW-0548">Nucleotidyltransferase</keyword>
<dbReference type="PANTHER" id="PTHR42828:SF3">
    <property type="entry name" value="THREONYLCARBAMOYL-AMP SYNTHASE"/>
    <property type="match status" value="1"/>
</dbReference>
<dbReference type="InterPro" id="IPR017945">
    <property type="entry name" value="DHBP_synth_RibB-like_a/b_dom"/>
</dbReference>
<name>A0ABW3N3S3_9FLAO</name>
<proteinExistence type="predicted"/>
<keyword evidence="3" id="KW-1185">Reference proteome</keyword>
<dbReference type="GO" id="GO:0061710">
    <property type="term" value="F:L-threonylcarbamoyladenylate synthase"/>
    <property type="evidence" value="ECO:0007669"/>
    <property type="project" value="UniProtKB-EC"/>
</dbReference>
<dbReference type="EMBL" id="JBHTJL010000003">
    <property type="protein sequence ID" value="MFD1061978.1"/>
    <property type="molecule type" value="Genomic_DNA"/>
</dbReference>
<dbReference type="SUPFAM" id="SSF55821">
    <property type="entry name" value="YrdC/RibB"/>
    <property type="match status" value="1"/>
</dbReference>
<dbReference type="Pfam" id="PF01300">
    <property type="entry name" value="Sua5_yciO_yrdC"/>
    <property type="match status" value="1"/>
</dbReference>
<dbReference type="EC" id="2.7.7.87" evidence="2"/>
<evidence type="ECO:0000259" key="1">
    <source>
        <dbReference type="PROSITE" id="PS51163"/>
    </source>
</evidence>
<dbReference type="PROSITE" id="PS51163">
    <property type="entry name" value="YRDC"/>
    <property type="match status" value="1"/>
</dbReference>
<dbReference type="InterPro" id="IPR052532">
    <property type="entry name" value="SUA5_domain"/>
</dbReference>
<dbReference type="RefSeq" id="WP_386127394.1">
    <property type="nucleotide sequence ID" value="NZ_JBHTJL010000003.1"/>
</dbReference>
<organism evidence="2 3">
    <name type="scientific">Winogradskyella litorisediminis</name>
    <dbReference type="NCBI Taxonomy" id="1156618"/>
    <lineage>
        <taxon>Bacteria</taxon>
        <taxon>Pseudomonadati</taxon>
        <taxon>Bacteroidota</taxon>
        <taxon>Flavobacteriia</taxon>
        <taxon>Flavobacteriales</taxon>
        <taxon>Flavobacteriaceae</taxon>
        <taxon>Winogradskyella</taxon>
    </lineage>
</organism>